<dbReference type="Proteomes" id="UP001596512">
    <property type="component" value="Unassembled WGS sequence"/>
</dbReference>
<evidence type="ECO:0000313" key="3">
    <source>
        <dbReference type="Proteomes" id="UP001596512"/>
    </source>
</evidence>
<feature type="region of interest" description="Disordered" evidence="1">
    <location>
        <begin position="23"/>
        <end position="71"/>
    </location>
</feature>
<dbReference type="PROSITE" id="PS51257">
    <property type="entry name" value="PROKAR_LIPOPROTEIN"/>
    <property type="match status" value="1"/>
</dbReference>
<accession>A0ABW2TL32</accession>
<evidence type="ECO:0000313" key="2">
    <source>
        <dbReference type="EMBL" id="MFC7613958.1"/>
    </source>
</evidence>
<comment type="caution">
    <text evidence="2">The sequence shown here is derived from an EMBL/GenBank/DDBJ whole genome shotgun (WGS) entry which is preliminary data.</text>
</comment>
<name>A0ABW2TL32_9PSEU</name>
<proteinExistence type="predicted"/>
<keyword evidence="3" id="KW-1185">Reference proteome</keyword>
<protein>
    <recommendedName>
        <fullName evidence="4">Lipoprotein</fullName>
    </recommendedName>
</protein>
<dbReference type="EMBL" id="JBHTEY010000004">
    <property type="protein sequence ID" value="MFC7613958.1"/>
    <property type="molecule type" value="Genomic_DNA"/>
</dbReference>
<organism evidence="2 3">
    <name type="scientific">Actinokineospora soli</name>
    <dbReference type="NCBI Taxonomy" id="1048753"/>
    <lineage>
        <taxon>Bacteria</taxon>
        <taxon>Bacillati</taxon>
        <taxon>Actinomycetota</taxon>
        <taxon>Actinomycetes</taxon>
        <taxon>Pseudonocardiales</taxon>
        <taxon>Pseudonocardiaceae</taxon>
        <taxon>Actinokineospora</taxon>
    </lineage>
</organism>
<gene>
    <name evidence="2" type="ORF">ACFQV2_10735</name>
</gene>
<evidence type="ECO:0008006" key="4">
    <source>
        <dbReference type="Google" id="ProtNLM"/>
    </source>
</evidence>
<reference evidence="3" key="1">
    <citation type="journal article" date="2019" name="Int. J. Syst. Evol. Microbiol.">
        <title>The Global Catalogue of Microorganisms (GCM) 10K type strain sequencing project: providing services to taxonomists for standard genome sequencing and annotation.</title>
        <authorList>
            <consortium name="The Broad Institute Genomics Platform"/>
            <consortium name="The Broad Institute Genome Sequencing Center for Infectious Disease"/>
            <person name="Wu L."/>
            <person name="Ma J."/>
        </authorList>
    </citation>
    <scope>NUCLEOTIDE SEQUENCE [LARGE SCALE GENOMIC DNA]</scope>
    <source>
        <strain evidence="3">JCM 17695</strain>
    </source>
</reference>
<sequence>MRILVGLAGLLLTAGCFSITDGPDRMPDDAPPLDHATSEAAATTRPGEPTRPAEPEPIRPAGVVDDARSTPRSTQLKDLLVAYAKETGLDVVDARDLESGDATLAGVLVRGGGGYGAISSVITDPVITSGEAACTPKVDHCSVRPMDGGTAVVLDAATVWVDWHLPDLRIPFYVHADDEVDRDGALFWHGGARAPRPPLSADQATALAQRVHTAFPVR</sequence>
<evidence type="ECO:0000256" key="1">
    <source>
        <dbReference type="SAM" id="MobiDB-lite"/>
    </source>
</evidence>